<dbReference type="InterPro" id="IPR025669">
    <property type="entry name" value="AAA_dom"/>
</dbReference>
<keyword evidence="4" id="KW-0547">Nucleotide-binding</keyword>
<evidence type="ECO:0000313" key="11">
    <source>
        <dbReference type="Proteomes" id="UP000001551"/>
    </source>
</evidence>
<dbReference type="NCBIfam" id="TIGR01007">
    <property type="entry name" value="eps_fam"/>
    <property type="match status" value="1"/>
</dbReference>
<dbReference type="Pfam" id="PF13614">
    <property type="entry name" value="AAA_31"/>
    <property type="match status" value="1"/>
</dbReference>
<dbReference type="CDD" id="cd05387">
    <property type="entry name" value="BY-kinase"/>
    <property type="match status" value="1"/>
</dbReference>
<evidence type="ECO:0000256" key="3">
    <source>
        <dbReference type="ARBA" id="ARBA00022679"/>
    </source>
</evidence>
<dbReference type="GO" id="GO:0005886">
    <property type="term" value="C:plasma membrane"/>
    <property type="evidence" value="ECO:0007669"/>
    <property type="project" value="UniProtKB-ARBA"/>
</dbReference>
<dbReference type="PANTHER" id="PTHR32309:SF13">
    <property type="entry name" value="FERRIC ENTEROBACTIN TRANSPORT PROTEIN FEPE"/>
    <property type="match status" value="1"/>
</dbReference>
<dbReference type="EMBL" id="CP002400">
    <property type="protein sequence ID" value="ADU28157.1"/>
    <property type="molecule type" value="Genomic_DNA"/>
</dbReference>
<dbReference type="InterPro" id="IPR050445">
    <property type="entry name" value="Bact_polysacc_biosynth/exp"/>
</dbReference>
<gene>
    <name evidence="10" type="ordered locus">Ethha_2664</name>
</gene>
<keyword evidence="7" id="KW-0829">Tyrosine-protein kinase</keyword>
<evidence type="ECO:0000256" key="5">
    <source>
        <dbReference type="ARBA" id="ARBA00022777"/>
    </source>
</evidence>
<evidence type="ECO:0000256" key="1">
    <source>
        <dbReference type="ARBA" id="ARBA00007316"/>
    </source>
</evidence>
<evidence type="ECO:0000313" key="10">
    <source>
        <dbReference type="EMBL" id="ADU28157.1"/>
    </source>
</evidence>
<dbReference type="FunFam" id="3.40.50.300:FF:000527">
    <property type="entry name" value="Tyrosine-protein kinase etk"/>
    <property type="match status" value="1"/>
</dbReference>
<evidence type="ECO:0000256" key="4">
    <source>
        <dbReference type="ARBA" id="ARBA00022741"/>
    </source>
</evidence>
<keyword evidence="11" id="KW-1185">Reference proteome</keyword>
<dbReference type="GO" id="GO:0042802">
    <property type="term" value="F:identical protein binding"/>
    <property type="evidence" value="ECO:0007669"/>
    <property type="project" value="UniProtKB-ARBA"/>
</dbReference>
<dbReference type="KEGG" id="eha:Ethha_2664"/>
<feature type="domain" description="AAA" evidence="9">
    <location>
        <begin position="56"/>
        <end position="204"/>
    </location>
</feature>
<dbReference type="eggNOG" id="COG0489">
    <property type="taxonomic scope" value="Bacteria"/>
</dbReference>
<dbReference type="InterPro" id="IPR005702">
    <property type="entry name" value="Wzc-like_C"/>
</dbReference>
<evidence type="ECO:0000259" key="9">
    <source>
        <dbReference type="Pfam" id="PF13614"/>
    </source>
</evidence>
<evidence type="ECO:0000256" key="6">
    <source>
        <dbReference type="ARBA" id="ARBA00022840"/>
    </source>
</evidence>
<sequence>MANKHRVLSHDVLLSSGNVPFQFVESYKTLRTNLDFIPIDEPCKKFLITSSIPEEGKSTVSINLAITLAESQKRVLLIDLDLRKPTIKKNLKLKDVRSGISSVLADQKSEDDCIVYLSDLNLYVMTSGPIPPNPAELIGSDRMQHLIRRLEEKFDYILIDTPPVSVVTDAALASRLVHGVIFVLRQKYTTTEIAQQAQNNLKNVGARIVGCVFNAFNAQKSRKYAYGHYRYKRYYTEAYK</sequence>
<proteinExistence type="inferred from homology"/>
<dbReference type="STRING" id="663278.Ethha_2664"/>
<comment type="similarity">
    <text evidence="1">Belongs to the CpsD/CapB family.</text>
</comment>
<accession>E6U7N4</accession>
<dbReference type="AlphaFoldDB" id="E6U7N4"/>
<dbReference type="Proteomes" id="UP000001551">
    <property type="component" value="Chromosome"/>
</dbReference>
<protein>
    <recommendedName>
        <fullName evidence="2">non-specific protein-tyrosine kinase</fullName>
        <ecNumber evidence="2">2.7.10.2</ecNumber>
    </recommendedName>
</protein>
<dbReference type="InterPro" id="IPR027417">
    <property type="entry name" value="P-loop_NTPase"/>
</dbReference>
<evidence type="ECO:0000256" key="7">
    <source>
        <dbReference type="ARBA" id="ARBA00023137"/>
    </source>
</evidence>
<dbReference type="HOGENOM" id="CLU_052027_2_1_9"/>
<dbReference type="Gene3D" id="3.40.50.300">
    <property type="entry name" value="P-loop containing nucleotide triphosphate hydrolases"/>
    <property type="match status" value="1"/>
</dbReference>
<dbReference type="RefSeq" id="WP_013486500.1">
    <property type="nucleotide sequence ID" value="NC_014828.1"/>
</dbReference>
<evidence type="ECO:0000256" key="8">
    <source>
        <dbReference type="ARBA" id="ARBA00051245"/>
    </source>
</evidence>
<reference evidence="10 11" key="1">
    <citation type="submission" date="2010-12" db="EMBL/GenBank/DDBJ databases">
        <title>Complete sequence of Ethanoligenens harbinense YUAN-3.</title>
        <authorList>
            <person name="Lucas S."/>
            <person name="Copeland A."/>
            <person name="Lapidus A."/>
            <person name="Cheng J.-F."/>
            <person name="Bruce D."/>
            <person name="Goodwin L."/>
            <person name="Pitluck S."/>
            <person name="Chertkov O."/>
            <person name="Misra M."/>
            <person name="Detter J.C."/>
            <person name="Han C."/>
            <person name="Tapia R."/>
            <person name="Land M."/>
            <person name="Hauser L."/>
            <person name="Jeffries C."/>
            <person name="Kyrpides N."/>
            <person name="Ivanova N."/>
            <person name="Mikhailova N."/>
            <person name="Wang A."/>
            <person name="Mouttaki H."/>
            <person name="He Z."/>
            <person name="Zhou J."/>
            <person name="Hemme C.L."/>
            <person name="Woyke T."/>
        </authorList>
    </citation>
    <scope>NUCLEOTIDE SEQUENCE [LARGE SCALE GENOMIC DNA]</scope>
    <source>
        <strain evidence="11">DSM 18485 / JCM 12961 / CGMCC 1.5033 / YUAN-3</strain>
    </source>
</reference>
<dbReference type="EC" id="2.7.10.2" evidence="2"/>
<comment type="catalytic activity">
    <reaction evidence="8">
        <text>L-tyrosyl-[protein] + ATP = O-phospho-L-tyrosyl-[protein] + ADP + H(+)</text>
        <dbReference type="Rhea" id="RHEA:10596"/>
        <dbReference type="Rhea" id="RHEA-COMP:10136"/>
        <dbReference type="Rhea" id="RHEA-COMP:20101"/>
        <dbReference type="ChEBI" id="CHEBI:15378"/>
        <dbReference type="ChEBI" id="CHEBI:30616"/>
        <dbReference type="ChEBI" id="CHEBI:46858"/>
        <dbReference type="ChEBI" id="CHEBI:61978"/>
        <dbReference type="ChEBI" id="CHEBI:456216"/>
        <dbReference type="EC" id="2.7.10.2"/>
    </reaction>
</comment>
<dbReference type="GO" id="GO:0005524">
    <property type="term" value="F:ATP binding"/>
    <property type="evidence" value="ECO:0007669"/>
    <property type="project" value="UniProtKB-KW"/>
</dbReference>
<keyword evidence="5" id="KW-0418">Kinase</keyword>
<dbReference type="SUPFAM" id="SSF52540">
    <property type="entry name" value="P-loop containing nucleoside triphosphate hydrolases"/>
    <property type="match status" value="1"/>
</dbReference>
<organism evidence="10 11">
    <name type="scientific">Ethanoligenens harbinense (strain DSM 18485 / JCM 12961 / CGMCC 1.5033 / YUAN-3)</name>
    <dbReference type="NCBI Taxonomy" id="663278"/>
    <lineage>
        <taxon>Bacteria</taxon>
        <taxon>Bacillati</taxon>
        <taxon>Bacillota</taxon>
        <taxon>Clostridia</taxon>
        <taxon>Eubacteriales</taxon>
        <taxon>Oscillospiraceae</taxon>
        <taxon>Ethanoligenens</taxon>
    </lineage>
</organism>
<keyword evidence="6" id="KW-0067">ATP-binding</keyword>
<dbReference type="PANTHER" id="PTHR32309">
    <property type="entry name" value="TYROSINE-PROTEIN KINASE"/>
    <property type="match status" value="1"/>
</dbReference>
<name>E6U7N4_ETHHY</name>
<keyword evidence="3 10" id="KW-0808">Transferase</keyword>
<dbReference type="GO" id="GO:0004715">
    <property type="term" value="F:non-membrane spanning protein tyrosine kinase activity"/>
    <property type="evidence" value="ECO:0007669"/>
    <property type="project" value="UniProtKB-EC"/>
</dbReference>
<evidence type="ECO:0000256" key="2">
    <source>
        <dbReference type="ARBA" id="ARBA00011903"/>
    </source>
</evidence>